<evidence type="ECO:0000313" key="1">
    <source>
        <dbReference type="EMBL" id="CCG09809.1"/>
    </source>
</evidence>
<dbReference type="AlphaFoldDB" id="H6SR87"/>
<reference evidence="1 2" key="1">
    <citation type="submission" date="2012-02" db="EMBL/GenBank/DDBJ databases">
        <title>Shotgun genome sequence of Phaeospirillum photometricum DSM 122.</title>
        <authorList>
            <person name="Duquesne K."/>
            <person name="Sturgis J."/>
        </authorList>
    </citation>
    <scope>NUCLEOTIDE SEQUENCE [LARGE SCALE GENOMIC DNA]</scope>
    <source>
        <strain evidence="2">DSM122</strain>
    </source>
</reference>
<sequence length="43" mass="4765">MQGFQGADLTIKSIKQSINSKTQAIKRFKETRGRAIVIGRGET</sequence>
<organism evidence="1 2">
    <name type="scientific">Pararhodospirillum photometricum DSM 122</name>
    <dbReference type="NCBI Taxonomy" id="1150469"/>
    <lineage>
        <taxon>Bacteria</taxon>
        <taxon>Pseudomonadati</taxon>
        <taxon>Pseudomonadota</taxon>
        <taxon>Alphaproteobacteria</taxon>
        <taxon>Rhodospirillales</taxon>
        <taxon>Rhodospirillaceae</taxon>
        <taxon>Pararhodospirillum</taxon>
    </lineage>
</organism>
<accession>H6SR87</accession>
<name>H6SR87_PARPM</name>
<protein>
    <submittedName>
        <fullName evidence="1">Uncharacterized protein</fullName>
    </submittedName>
</protein>
<gene>
    <name evidence="1" type="ORF">RSPPHO_03183</name>
</gene>
<keyword evidence="2" id="KW-1185">Reference proteome</keyword>
<dbReference type="HOGENOM" id="CLU_3238884_0_0_5"/>
<proteinExistence type="predicted"/>
<dbReference type="Proteomes" id="UP000033220">
    <property type="component" value="Chromosome DSM 122"/>
</dbReference>
<dbReference type="KEGG" id="rpm:RSPPHO_03183"/>
<evidence type="ECO:0000313" key="2">
    <source>
        <dbReference type="Proteomes" id="UP000033220"/>
    </source>
</evidence>
<dbReference type="EMBL" id="HE663493">
    <property type="protein sequence ID" value="CCG09809.1"/>
    <property type="molecule type" value="Genomic_DNA"/>
</dbReference>